<sequence>MNASGSPDAIHIERRPRLPIVGEPYEEVVLDDFHRDSTDGQGQYVLEFCYRYLLRVWHDLAKAWHSASLADNTDDTSTASTVPRVSLYTWVRYFYSGPFCYVNEFARAQGTRHDMYVIPREELPAFPHIFESPHQTENPWKLDEITHLAAYLAYWLCSFAVPLGDESILRPEAIYPACRLACGCQLALAPAALACIYHSFGVLSSHPQPRDSTILMATHYISAWAHCLLPSCLPTGTIRDVSIPTIFRFVDQLDGDGDSLLSLARDALGFIPVGATGKLSFDHSSLDFRPFPDYSSLGQPGWFDPWTQQVVHDFSARCLRLSWIQCTRPGVLTFRGGQTTILEPYYPHRFARNFGYDQRIPSDFEFPGLTRALRQRTVHLQIRMWWNLFQQEPPSTDIPILPPSQRGHMSLRYADWWACHRGNFTQHSAAIRHVERDYLRRLDRPHFHIREKHLKRHFPSLATQVIEAFKAREKLQKHPLAEGDVERAGTPPPRKKSASKRRARVAALDRASSYEWWSDFVHACGLPQDAPTDSLLFPDTFSDDPAKEWIAYLSSALTTLGPRREAFLVRGLALWATCGTVSPSCRVAQPETRTVPNVSSPTPPSEVVGSPPCGADGASFSPHISMHVDSVGAVHADGLPFSVHHSSPRVSPDTVQTGSVERLPGSLQFNDQNDVPLPSALAAPKGLSQDDNIDDWDYEMDVTDIPILDPDWDPSMEDPDNPCFSIPFDDLMEMMQDPPPSIDQEVPLAIVDTVGLATTGATSPHITAPLSGLPMTCHDTETSDQPLSLRSEPEQVPSEWPKDEQTEHGFGFDSYSTWMSSVSPDECNTFISFGNENSEEMSTQILAKDNRFLEAVILSMKRGLPRTLPNLLREYETIDVREDWEKRSTME</sequence>
<feature type="domain" description="Aminotransferase-like plant mobile" evidence="2">
    <location>
        <begin position="146"/>
        <end position="417"/>
    </location>
</feature>
<proteinExistence type="predicted"/>
<feature type="region of interest" description="Disordered" evidence="1">
    <location>
        <begin position="779"/>
        <end position="807"/>
    </location>
</feature>
<evidence type="ECO:0000313" key="4">
    <source>
        <dbReference type="Proteomes" id="UP000652761"/>
    </source>
</evidence>
<dbReference type="InterPro" id="IPR044824">
    <property type="entry name" value="MAIN-like"/>
</dbReference>
<evidence type="ECO:0000256" key="1">
    <source>
        <dbReference type="SAM" id="MobiDB-lite"/>
    </source>
</evidence>
<organism evidence="3 4">
    <name type="scientific">Colocasia esculenta</name>
    <name type="common">Wild taro</name>
    <name type="synonym">Arum esculentum</name>
    <dbReference type="NCBI Taxonomy" id="4460"/>
    <lineage>
        <taxon>Eukaryota</taxon>
        <taxon>Viridiplantae</taxon>
        <taxon>Streptophyta</taxon>
        <taxon>Embryophyta</taxon>
        <taxon>Tracheophyta</taxon>
        <taxon>Spermatophyta</taxon>
        <taxon>Magnoliopsida</taxon>
        <taxon>Liliopsida</taxon>
        <taxon>Araceae</taxon>
        <taxon>Aroideae</taxon>
        <taxon>Colocasieae</taxon>
        <taxon>Colocasia</taxon>
    </lineage>
</organism>
<gene>
    <name evidence="3" type="ORF">Taro_052395</name>
</gene>
<comment type="caution">
    <text evidence="3">The sequence shown here is derived from an EMBL/GenBank/DDBJ whole genome shotgun (WGS) entry which is preliminary data.</text>
</comment>
<name>A0A843XJL7_COLES</name>
<feature type="compositionally biased region" description="Basic residues" evidence="1">
    <location>
        <begin position="493"/>
        <end position="502"/>
    </location>
</feature>
<accession>A0A843XJL7</accession>
<keyword evidence="4" id="KW-1185">Reference proteome</keyword>
<dbReference type="AlphaFoldDB" id="A0A843XJL7"/>
<dbReference type="EMBL" id="NMUH01008886">
    <property type="protein sequence ID" value="MQM19391.1"/>
    <property type="molecule type" value="Genomic_DNA"/>
</dbReference>
<evidence type="ECO:0000259" key="2">
    <source>
        <dbReference type="Pfam" id="PF10536"/>
    </source>
</evidence>
<dbReference type="Pfam" id="PF10536">
    <property type="entry name" value="PMD"/>
    <property type="match status" value="1"/>
</dbReference>
<dbReference type="GO" id="GO:0010073">
    <property type="term" value="P:meristem maintenance"/>
    <property type="evidence" value="ECO:0007669"/>
    <property type="project" value="InterPro"/>
</dbReference>
<dbReference type="Proteomes" id="UP000652761">
    <property type="component" value="Unassembled WGS sequence"/>
</dbReference>
<protein>
    <recommendedName>
        <fullName evidence="2">Aminotransferase-like plant mobile domain-containing protein</fullName>
    </recommendedName>
</protein>
<dbReference type="InterPro" id="IPR019557">
    <property type="entry name" value="AminoTfrase-like_pln_mobile"/>
</dbReference>
<dbReference type="PANTHER" id="PTHR46033">
    <property type="entry name" value="PROTEIN MAIN-LIKE 2"/>
    <property type="match status" value="1"/>
</dbReference>
<reference evidence="3" key="1">
    <citation type="submission" date="2017-07" db="EMBL/GenBank/DDBJ databases">
        <title>Taro Niue Genome Assembly and Annotation.</title>
        <authorList>
            <person name="Atibalentja N."/>
            <person name="Keating K."/>
            <person name="Fields C.J."/>
        </authorList>
    </citation>
    <scope>NUCLEOTIDE SEQUENCE</scope>
    <source>
        <strain evidence="3">Niue_2</strain>
        <tissue evidence="3">Leaf</tissue>
    </source>
</reference>
<dbReference type="PANTHER" id="PTHR46033:SF65">
    <property type="entry name" value="AMINOTRANSFERASE-LIKE PLANT MOBILE DOMAIN-CONTAINING PROTEIN"/>
    <property type="match status" value="1"/>
</dbReference>
<dbReference type="OrthoDB" id="694455at2759"/>
<evidence type="ECO:0000313" key="3">
    <source>
        <dbReference type="EMBL" id="MQM19391.1"/>
    </source>
</evidence>
<feature type="region of interest" description="Disordered" evidence="1">
    <location>
        <begin position="479"/>
        <end position="502"/>
    </location>
</feature>